<keyword evidence="2" id="KW-1133">Transmembrane helix</keyword>
<evidence type="ECO:0000313" key="4">
    <source>
        <dbReference type="EMBL" id="MFB9643960.1"/>
    </source>
</evidence>
<feature type="transmembrane region" description="Helical" evidence="2">
    <location>
        <begin position="41"/>
        <end position="65"/>
    </location>
</feature>
<keyword evidence="2" id="KW-0812">Transmembrane</keyword>
<evidence type="ECO:0000256" key="1">
    <source>
        <dbReference type="SAM" id="MobiDB-lite"/>
    </source>
</evidence>
<organism evidence="4 5">
    <name type="scientific">Agromyces lapidis</name>
    <dbReference type="NCBI Taxonomy" id="279574"/>
    <lineage>
        <taxon>Bacteria</taxon>
        <taxon>Bacillati</taxon>
        <taxon>Actinomycetota</taxon>
        <taxon>Actinomycetes</taxon>
        <taxon>Micrococcales</taxon>
        <taxon>Microbacteriaceae</taxon>
        <taxon>Agromyces</taxon>
    </lineage>
</organism>
<evidence type="ECO:0000313" key="5">
    <source>
        <dbReference type="Proteomes" id="UP001589667"/>
    </source>
</evidence>
<feature type="compositionally biased region" description="Basic and acidic residues" evidence="1">
    <location>
        <begin position="1"/>
        <end position="27"/>
    </location>
</feature>
<dbReference type="Pfam" id="PF03713">
    <property type="entry name" value="DUF305"/>
    <property type="match status" value="1"/>
</dbReference>
<proteinExistence type="predicted"/>
<evidence type="ECO:0000256" key="2">
    <source>
        <dbReference type="SAM" id="Phobius"/>
    </source>
</evidence>
<comment type="caution">
    <text evidence="4">The sequence shown here is derived from an EMBL/GenBank/DDBJ whole genome shotgun (WGS) entry which is preliminary data.</text>
</comment>
<feature type="transmembrane region" description="Helical" evidence="2">
    <location>
        <begin position="77"/>
        <end position="97"/>
    </location>
</feature>
<gene>
    <name evidence="4" type="ORF">ACFFQV_16840</name>
</gene>
<keyword evidence="2" id="KW-0472">Membrane</keyword>
<accession>A0ABV5SUI4</accession>
<feature type="transmembrane region" description="Helical" evidence="2">
    <location>
        <begin position="104"/>
        <end position="122"/>
    </location>
</feature>
<protein>
    <submittedName>
        <fullName evidence="4">DUF305 domain-containing protein</fullName>
    </submittedName>
</protein>
<keyword evidence="5" id="KW-1185">Reference proteome</keyword>
<dbReference type="RefSeq" id="WP_157424434.1">
    <property type="nucleotide sequence ID" value="NZ_BAAANI010000005.1"/>
</dbReference>
<dbReference type="Proteomes" id="UP001589667">
    <property type="component" value="Unassembled WGS sequence"/>
</dbReference>
<dbReference type="Gene3D" id="1.20.1260.10">
    <property type="match status" value="1"/>
</dbReference>
<dbReference type="EMBL" id="JBHMBL010000004">
    <property type="protein sequence ID" value="MFB9643960.1"/>
    <property type="molecule type" value="Genomic_DNA"/>
</dbReference>
<feature type="region of interest" description="Disordered" evidence="1">
    <location>
        <begin position="1"/>
        <end position="32"/>
    </location>
</feature>
<dbReference type="InterPro" id="IPR005183">
    <property type="entry name" value="DUF305_CopM-like"/>
</dbReference>
<dbReference type="InterPro" id="IPR012347">
    <property type="entry name" value="Ferritin-like"/>
</dbReference>
<dbReference type="SUPFAM" id="SSF101473">
    <property type="entry name" value="DhaL-like"/>
    <property type="match status" value="1"/>
</dbReference>
<name>A0ABV5SUI4_9MICO</name>
<feature type="domain" description="DUF305" evidence="3">
    <location>
        <begin position="131"/>
        <end position="192"/>
    </location>
</feature>
<reference evidence="4 5" key="1">
    <citation type="submission" date="2024-09" db="EMBL/GenBank/DDBJ databases">
        <authorList>
            <person name="Sun Q."/>
            <person name="Mori K."/>
        </authorList>
    </citation>
    <scope>NUCLEOTIDE SEQUENCE [LARGE SCALE GENOMIC DNA]</scope>
    <source>
        <strain evidence="4 5">JCM 14321</strain>
    </source>
</reference>
<dbReference type="InterPro" id="IPR036117">
    <property type="entry name" value="DhaL_dom_sf"/>
</dbReference>
<sequence>MDRNAVDRQQDRQASHVEHDQTNHAESGEGDAQQSKQVLKVYLRFAAMILTSMVVMYFVMFAGSWEWTHIRFSQSRIFMAVTMGGTMGLVMLAWMLGMYKSTKGNIAVIAASVLLIGGGIALDRTQATVNDTSFMRAMIPHHSLAITRSERFQNEDVRVCELAVEISEAQRREITEMDWLIRDIEENGPATTAAEAESRAVPDFGEPADRTCPAD</sequence>
<evidence type="ECO:0000259" key="3">
    <source>
        <dbReference type="Pfam" id="PF03713"/>
    </source>
</evidence>
<feature type="region of interest" description="Disordered" evidence="1">
    <location>
        <begin position="188"/>
        <end position="215"/>
    </location>
</feature>